<dbReference type="CDD" id="cd02440">
    <property type="entry name" value="AdoMet_MTases"/>
    <property type="match status" value="1"/>
</dbReference>
<evidence type="ECO:0000259" key="1">
    <source>
        <dbReference type="Pfam" id="PF08241"/>
    </source>
</evidence>
<sequence>MKFDSLDFYREHASRYSNLSHEFTHSLYTDSSLTGLTGDMDLLKRIVKLAPGRRGLDAGCGAGARDVHLLNAWGYQAYGVDAVEENVSLAKSLHPEIADLIQVVDLREPLPFDDASFDFVTCNAVIQHMAPQTTEQTTLPELARVLAPDGVLQLMFKVGSGVVTVGDKAYGSQSVARTFQLYSEYRLLEVLKELGCTLVEASGKEELGGLMYFNDIKPMRHCVFWVRKSDSWSGSTRPTTTGAGRAKR</sequence>
<dbReference type="Pfam" id="PF08241">
    <property type="entry name" value="Methyltransf_11"/>
    <property type="match status" value="1"/>
</dbReference>
<dbReference type="GO" id="GO:0008757">
    <property type="term" value="F:S-adenosylmethionine-dependent methyltransferase activity"/>
    <property type="evidence" value="ECO:0007669"/>
    <property type="project" value="InterPro"/>
</dbReference>
<protein>
    <recommendedName>
        <fullName evidence="1">Methyltransferase type 11 domain-containing protein</fullName>
    </recommendedName>
</protein>
<organism evidence="2">
    <name type="scientific">marine metagenome</name>
    <dbReference type="NCBI Taxonomy" id="408172"/>
    <lineage>
        <taxon>unclassified sequences</taxon>
        <taxon>metagenomes</taxon>
        <taxon>ecological metagenomes</taxon>
    </lineage>
</organism>
<reference evidence="2" key="1">
    <citation type="submission" date="2018-05" db="EMBL/GenBank/DDBJ databases">
        <authorList>
            <person name="Lanie J.A."/>
            <person name="Ng W.-L."/>
            <person name="Kazmierczak K.M."/>
            <person name="Andrzejewski T.M."/>
            <person name="Davidsen T.M."/>
            <person name="Wayne K.J."/>
            <person name="Tettelin H."/>
            <person name="Glass J.I."/>
            <person name="Rusch D."/>
            <person name="Podicherti R."/>
            <person name="Tsui H.-C.T."/>
            <person name="Winkler M.E."/>
        </authorList>
    </citation>
    <scope>NUCLEOTIDE SEQUENCE</scope>
</reference>
<proteinExistence type="predicted"/>
<feature type="domain" description="Methyltransferase type 11" evidence="1">
    <location>
        <begin position="56"/>
        <end position="152"/>
    </location>
</feature>
<dbReference type="InterPro" id="IPR029063">
    <property type="entry name" value="SAM-dependent_MTases_sf"/>
</dbReference>
<evidence type="ECO:0000313" key="2">
    <source>
        <dbReference type="EMBL" id="SVA79261.1"/>
    </source>
</evidence>
<gene>
    <name evidence="2" type="ORF">METZ01_LOCUS132115</name>
</gene>
<dbReference type="PANTHER" id="PTHR43861">
    <property type="entry name" value="TRANS-ACONITATE 2-METHYLTRANSFERASE-RELATED"/>
    <property type="match status" value="1"/>
</dbReference>
<name>A0A381YRJ9_9ZZZZ</name>
<dbReference type="SUPFAM" id="SSF53335">
    <property type="entry name" value="S-adenosyl-L-methionine-dependent methyltransferases"/>
    <property type="match status" value="1"/>
</dbReference>
<dbReference type="EMBL" id="UINC01018804">
    <property type="protein sequence ID" value="SVA79261.1"/>
    <property type="molecule type" value="Genomic_DNA"/>
</dbReference>
<dbReference type="InterPro" id="IPR013216">
    <property type="entry name" value="Methyltransf_11"/>
</dbReference>
<accession>A0A381YRJ9</accession>
<dbReference type="Gene3D" id="3.40.50.150">
    <property type="entry name" value="Vaccinia Virus protein VP39"/>
    <property type="match status" value="1"/>
</dbReference>
<dbReference type="AlphaFoldDB" id="A0A381YRJ9"/>